<sequence>SSIRLAQEVCFALRQPSADLVKEPLVLEVSGLDFPCLEESILIRTRIEDLLGQDFNKKAAYAWWLTNRDSEYPLRKSKFRRVHASIFEGPIMARPPQWAAEKGFWGYLNAPSNVIASFEFWDQGRAGLRTTAKCHPPTDPGLAATAAVCDVLCLEVMKSDRVISEPWAPSAINLAALTHGRAAGQPGAIPDKIAKLFSAASEWGPGAAGWQANDDTWRCTDRKDLFGRVLEEQGRVVWITPGACAIPRTPAERDAKAHAKPIALQLGPPSSVSWPDVLTCSTLSSFGIKGSAHLSKVQAEPDQMAAGIIIVMALRLRIFSIAV</sequence>
<comment type="caution">
    <text evidence="1">The sequence shown here is derived from an EMBL/GenBank/DDBJ whole genome shotgun (WGS) entry which is preliminary data.</text>
</comment>
<evidence type="ECO:0000313" key="2">
    <source>
        <dbReference type="Proteomes" id="UP000626109"/>
    </source>
</evidence>
<accession>A0A813KRJ5</accession>
<dbReference type="Proteomes" id="UP000626109">
    <property type="component" value="Unassembled WGS sequence"/>
</dbReference>
<feature type="non-terminal residue" evidence="1">
    <location>
        <position position="323"/>
    </location>
</feature>
<evidence type="ECO:0000313" key="1">
    <source>
        <dbReference type="EMBL" id="CAE8713387.1"/>
    </source>
</evidence>
<proteinExistence type="predicted"/>
<dbReference type="EMBL" id="CAJNNW010032487">
    <property type="protein sequence ID" value="CAE8713387.1"/>
    <property type="molecule type" value="Genomic_DNA"/>
</dbReference>
<name>A0A813KRJ5_POLGL</name>
<gene>
    <name evidence="1" type="ORF">PGLA2088_LOCUS37502</name>
</gene>
<organism evidence="1 2">
    <name type="scientific">Polarella glacialis</name>
    <name type="common">Dinoflagellate</name>
    <dbReference type="NCBI Taxonomy" id="89957"/>
    <lineage>
        <taxon>Eukaryota</taxon>
        <taxon>Sar</taxon>
        <taxon>Alveolata</taxon>
        <taxon>Dinophyceae</taxon>
        <taxon>Suessiales</taxon>
        <taxon>Suessiaceae</taxon>
        <taxon>Polarella</taxon>
    </lineage>
</organism>
<protein>
    <submittedName>
        <fullName evidence="1">Uncharacterized protein</fullName>
    </submittedName>
</protein>
<dbReference type="AlphaFoldDB" id="A0A813KRJ5"/>
<reference evidence="1" key="1">
    <citation type="submission" date="2021-02" db="EMBL/GenBank/DDBJ databases">
        <authorList>
            <person name="Dougan E. K."/>
            <person name="Rhodes N."/>
            <person name="Thang M."/>
            <person name="Chan C."/>
        </authorList>
    </citation>
    <scope>NUCLEOTIDE SEQUENCE</scope>
</reference>